<protein>
    <submittedName>
        <fullName evidence="1">Uncharacterized protein</fullName>
    </submittedName>
</protein>
<reference evidence="1" key="1">
    <citation type="submission" date="2024-03" db="EMBL/GenBank/DDBJ databases">
        <title>A Strategy of Expanding the Host Range of Bacteriophages and Delaying Bacteriophage Resistance: A Bacteriophage Cocktail Treatment Approach in Klebsiella pneumoniae.</title>
        <authorList>
            <person name="Chen H."/>
        </authorList>
    </citation>
    <scope>NUCLEOTIDE SEQUENCE</scope>
</reference>
<evidence type="ECO:0000313" key="1">
    <source>
        <dbReference type="EMBL" id="XDQ96378.1"/>
    </source>
</evidence>
<organism evidence="1">
    <name type="scientific">Klebsiella phage Phi_KR1</name>
    <dbReference type="NCBI Taxonomy" id="3240396"/>
    <lineage>
        <taxon>Viruses</taxon>
        <taxon>Duplodnaviria</taxon>
        <taxon>Heunggongvirae</taxon>
        <taxon>Uroviricota</taxon>
        <taxon>Caudoviricetes</taxon>
    </lineage>
</organism>
<sequence>MMKPRTYNTLLMLVLSMLFIWMGVAASIQSDRREELQNRLDSSCKVLAQGKDFIANTNGCYIKYE</sequence>
<accession>A0AB39U0N2</accession>
<gene>
    <name evidence="1" type="ORF">JOKLHMMP_00221</name>
</gene>
<name>A0AB39U0N2_9CAUD</name>
<proteinExistence type="predicted"/>
<dbReference type="EMBL" id="PP442063">
    <property type="protein sequence ID" value="XDQ96378.1"/>
    <property type="molecule type" value="Genomic_DNA"/>
</dbReference>